<dbReference type="EMBL" id="CAUYUJ010015680">
    <property type="protein sequence ID" value="CAK0856899.1"/>
    <property type="molecule type" value="Genomic_DNA"/>
</dbReference>
<evidence type="ECO:0000313" key="1">
    <source>
        <dbReference type="EMBL" id="CAK0856899.1"/>
    </source>
</evidence>
<evidence type="ECO:0000313" key="2">
    <source>
        <dbReference type="Proteomes" id="UP001189429"/>
    </source>
</evidence>
<organism evidence="1 2">
    <name type="scientific">Prorocentrum cordatum</name>
    <dbReference type="NCBI Taxonomy" id="2364126"/>
    <lineage>
        <taxon>Eukaryota</taxon>
        <taxon>Sar</taxon>
        <taxon>Alveolata</taxon>
        <taxon>Dinophyceae</taxon>
        <taxon>Prorocentrales</taxon>
        <taxon>Prorocentraceae</taxon>
        <taxon>Prorocentrum</taxon>
    </lineage>
</organism>
<proteinExistence type="predicted"/>
<gene>
    <name evidence="1" type="ORF">PCOR1329_LOCUS47154</name>
</gene>
<reference evidence="1" key="1">
    <citation type="submission" date="2023-10" db="EMBL/GenBank/DDBJ databases">
        <authorList>
            <person name="Chen Y."/>
            <person name="Shah S."/>
            <person name="Dougan E. K."/>
            <person name="Thang M."/>
            <person name="Chan C."/>
        </authorList>
    </citation>
    <scope>NUCLEOTIDE SEQUENCE [LARGE SCALE GENOMIC DNA]</scope>
</reference>
<sequence length="258" mass="28845">MGLGSQDGDEEACQGFQLFGDSVWCLRAMGTKDVPDPLGLSYGIEQRDLWSEKLSNVFRVPTRLYDCFVPPRDSPPMAGTAPNASGPCDPSGPHCYETPYRAFRECLGPRAGVVEGRTVATLGSHLEGRGPLSTWLKIDVEGSEWSALEQLLESEEGMARVRTLEMEVHFSYAPFVDREAFLQLPEQERLERRVRVMERLLKNFACVGSNLEVYREQWHPETECPGSSCDEPQVHVASMSVDQFAVSYVNRALLPRGE</sequence>
<accession>A0ABN9UDK3</accession>
<protein>
    <recommendedName>
        <fullName evidence="3">Methyltransferase domain-containing protein</fullName>
    </recommendedName>
</protein>
<evidence type="ECO:0008006" key="3">
    <source>
        <dbReference type="Google" id="ProtNLM"/>
    </source>
</evidence>
<name>A0ABN9UDK3_9DINO</name>
<dbReference type="Proteomes" id="UP001189429">
    <property type="component" value="Unassembled WGS sequence"/>
</dbReference>
<keyword evidence="2" id="KW-1185">Reference proteome</keyword>
<comment type="caution">
    <text evidence="1">The sequence shown here is derived from an EMBL/GenBank/DDBJ whole genome shotgun (WGS) entry which is preliminary data.</text>
</comment>